<evidence type="ECO:0000256" key="8">
    <source>
        <dbReference type="ARBA" id="ARBA00023118"/>
    </source>
</evidence>
<keyword evidence="13" id="KW-1185">Reference proteome</keyword>
<evidence type="ECO:0000256" key="2">
    <source>
        <dbReference type="ARBA" id="ARBA00022695"/>
    </source>
</evidence>
<dbReference type="AlphaFoldDB" id="A0A1H8TH06"/>
<evidence type="ECO:0000256" key="7">
    <source>
        <dbReference type="ARBA" id="ARBA00023080"/>
    </source>
</evidence>
<dbReference type="GO" id="GO:0046872">
    <property type="term" value="F:metal ion binding"/>
    <property type="evidence" value="ECO:0007669"/>
    <property type="project" value="UniProtKB-KW"/>
</dbReference>
<dbReference type="Proteomes" id="UP000199300">
    <property type="component" value="Unassembled WGS sequence"/>
</dbReference>
<dbReference type="GO" id="GO:0009117">
    <property type="term" value="P:nucleotide metabolic process"/>
    <property type="evidence" value="ECO:0007669"/>
    <property type="project" value="UniProtKB-KW"/>
</dbReference>
<dbReference type="RefSeq" id="WP_091500220.1">
    <property type="nucleotide sequence ID" value="NZ_FODJ01000016.1"/>
</dbReference>
<dbReference type="OrthoDB" id="5569081at2"/>
<evidence type="ECO:0000256" key="5">
    <source>
        <dbReference type="ARBA" id="ARBA00022840"/>
    </source>
</evidence>
<evidence type="ECO:0000256" key="1">
    <source>
        <dbReference type="ARBA" id="ARBA00022679"/>
    </source>
</evidence>
<keyword evidence="6" id="KW-0460">Magnesium</keyword>
<accession>A0A1H8TH06</accession>
<keyword evidence="3" id="KW-0479">Metal-binding</keyword>
<evidence type="ECO:0000256" key="3">
    <source>
        <dbReference type="ARBA" id="ARBA00022723"/>
    </source>
</evidence>
<dbReference type="SUPFAM" id="SSF81301">
    <property type="entry name" value="Nucleotidyltransferase"/>
    <property type="match status" value="1"/>
</dbReference>
<keyword evidence="1" id="KW-0808">Transferase</keyword>
<dbReference type="InterPro" id="IPR043519">
    <property type="entry name" value="NT_sf"/>
</dbReference>
<keyword evidence="2" id="KW-0548">Nucleotidyltransferase</keyword>
<evidence type="ECO:0000313" key="13">
    <source>
        <dbReference type="Proteomes" id="UP000199300"/>
    </source>
</evidence>
<organism evidence="12 13">
    <name type="scientific">Amphibacillus marinus</name>
    <dbReference type="NCBI Taxonomy" id="872970"/>
    <lineage>
        <taxon>Bacteria</taxon>
        <taxon>Bacillati</taxon>
        <taxon>Bacillota</taxon>
        <taxon>Bacilli</taxon>
        <taxon>Bacillales</taxon>
        <taxon>Bacillaceae</taxon>
        <taxon>Amphibacillus</taxon>
    </lineage>
</organism>
<dbReference type="InterPro" id="IPR006116">
    <property type="entry name" value="NT_2-5OAS_ClassI-CCAase"/>
</dbReference>
<dbReference type="Pfam" id="PF21654">
    <property type="entry name" value="DncV-like_NTFase"/>
    <property type="match status" value="1"/>
</dbReference>
<keyword evidence="7" id="KW-0546">Nucleotide metabolism</keyword>
<protein>
    <recommendedName>
        <fullName evidence="9">Cyclic GMP-AMP synthase</fullName>
    </recommendedName>
</protein>
<evidence type="ECO:0000313" key="12">
    <source>
        <dbReference type="EMBL" id="SEO90409.1"/>
    </source>
</evidence>
<evidence type="ECO:0000256" key="6">
    <source>
        <dbReference type="ARBA" id="ARBA00022842"/>
    </source>
</evidence>
<dbReference type="CDD" id="cd05400">
    <property type="entry name" value="NT_2-5OAS_ClassI-CCAase"/>
    <property type="match status" value="1"/>
</dbReference>
<reference evidence="12 13" key="1">
    <citation type="submission" date="2016-10" db="EMBL/GenBank/DDBJ databases">
        <authorList>
            <person name="de Groot N.N."/>
        </authorList>
    </citation>
    <scope>NUCLEOTIDE SEQUENCE [LARGE SCALE GENOMIC DNA]</scope>
    <source>
        <strain evidence="12 13">CGMCC 1.10434</strain>
    </source>
</reference>
<evidence type="ECO:0000256" key="10">
    <source>
        <dbReference type="ARBA" id="ARBA00048304"/>
    </source>
</evidence>
<sequence>MADLKSQFNSFHDTIKLKEETEVLSSKRDIIINRIKDKLPENTDYSFEIFNQGSYAMHTGIKPLDSDYDIDVGLYFDMSKEDVKPVESKNWIYNALKDHTLDVKIKKACVTVTYAAGYHVDVTVYSANNNDGKVYLAKGKPTSNTADKYWDESNPKDLIKEIRDRYSDKEDRKQFRRIVRFLKRWKDNTFSSVNGKPTGISLTSCAYHWLSIQKETDLFSGVTTYKDLDALICVVSIMISNFREELVLIDEEYTWVSRLKVELPVEPKPDLFEKMTSKQMETFKSKLETFLEALEEAKAATDPTDAAELLEKQFGSDFPIPSKSSTGKKAMAAAVIPSSESAFELL</sequence>
<gene>
    <name evidence="12" type="ORF">SAMN04488134_11650</name>
</gene>
<comment type="catalytic activity">
    <reaction evidence="10">
        <text>GTP + ATP = 3',3'-cGAMP + 2 diphosphate</text>
        <dbReference type="Rhea" id="RHEA:35647"/>
        <dbReference type="ChEBI" id="CHEBI:30616"/>
        <dbReference type="ChEBI" id="CHEBI:33019"/>
        <dbReference type="ChEBI" id="CHEBI:37565"/>
        <dbReference type="ChEBI" id="CHEBI:71501"/>
    </reaction>
    <physiologicalReaction direction="left-to-right" evidence="10">
        <dbReference type="Rhea" id="RHEA:35648"/>
    </physiologicalReaction>
</comment>
<dbReference type="InterPro" id="IPR048445">
    <property type="entry name" value="DncV-like_NTFase"/>
</dbReference>
<dbReference type="GO" id="GO:0016779">
    <property type="term" value="F:nucleotidyltransferase activity"/>
    <property type="evidence" value="ECO:0007669"/>
    <property type="project" value="UniProtKB-KW"/>
</dbReference>
<keyword evidence="4" id="KW-0547">Nucleotide-binding</keyword>
<name>A0A1H8TH06_9BACI</name>
<dbReference type="GO" id="GO:0051607">
    <property type="term" value="P:defense response to virus"/>
    <property type="evidence" value="ECO:0007669"/>
    <property type="project" value="UniProtKB-KW"/>
</dbReference>
<dbReference type="STRING" id="872970.SAMN04488134_11650"/>
<evidence type="ECO:0000256" key="9">
    <source>
        <dbReference type="ARBA" id="ARBA00044145"/>
    </source>
</evidence>
<dbReference type="GO" id="GO:0005524">
    <property type="term" value="F:ATP binding"/>
    <property type="evidence" value="ECO:0007669"/>
    <property type="project" value="UniProtKB-KW"/>
</dbReference>
<keyword evidence="8" id="KW-0051">Antiviral defense</keyword>
<proteinExistence type="predicted"/>
<keyword evidence="5" id="KW-0067">ATP-binding</keyword>
<dbReference type="EMBL" id="FODJ01000016">
    <property type="protein sequence ID" value="SEO90409.1"/>
    <property type="molecule type" value="Genomic_DNA"/>
</dbReference>
<evidence type="ECO:0000256" key="4">
    <source>
        <dbReference type="ARBA" id="ARBA00022741"/>
    </source>
</evidence>
<feature type="domain" description="Cyclic GMP-AMP synthase DncV-like nucleotidyltransferase" evidence="11">
    <location>
        <begin position="49"/>
        <end position="125"/>
    </location>
</feature>
<evidence type="ECO:0000259" key="11">
    <source>
        <dbReference type="Pfam" id="PF21654"/>
    </source>
</evidence>